<keyword evidence="1" id="KW-0805">Transcription regulation</keyword>
<dbReference type="InterPro" id="IPR036271">
    <property type="entry name" value="Tet_transcr_reg_TetR-rel_C_sf"/>
</dbReference>
<dbReference type="InterPro" id="IPR050109">
    <property type="entry name" value="HTH-type_TetR-like_transc_reg"/>
</dbReference>
<dbReference type="InterPro" id="IPR041474">
    <property type="entry name" value="NicS_C"/>
</dbReference>
<sequence>MDAKTPRRGRRTAEEAARTREVILTAAMRLFAERGFDAVSLRDIAVEADSAHGLIRHYFGTKEQVWQAVLERADAEFTVAMRAVLDAPAGEDPVETIRHVVRVLTSTSAEHPEIVRLLLGEGTRGGPRLRQIIERLTPLRSTVRDLLPELQAQGRFTGVEPDTFVMVLLLGVAGPFALSSLAEGLTGRNPLSAAFAEQHTGQIMTLLFPEG</sequence>
<dbReference type="Proteomes" id="UP001500979">
    <property type="component" value="Unassembled WGS sequence"/>
</dbReference>
<dbReference type="Pfam" id="PF00440">
    <property type="entry name" value="TetR_N"/>
    <property type="match status" value="1"/>
</dbReference>
<keyword evidence="7" id="KW-1185">Reference proteome</keyword>
<comment type="caution">
    <text evidence="6">The sequence shown here is derived from an EMBL/GenBank/DDBJ whole genome shotgun (WGS) entry which is preliminary data.</text>
</comment>
<evidence type="ECO:0000256" key="2">
    <source>
        <dbReference type="ARBA" id="ARBA00023125"/>
    </source>
</evidence>
<dbReference type="PANTHER" id="PTHR30055:SF234">
    <property type="entry name" value="HTH-TYPE TRANSCRIPTIONAL REGULATOR BETI"/>
    <property type="match status" value="1"/>
</dbReference>
<dbReference type="Gene3D" id="1.10.357.10">
    <property type="entry name" value="Tetracycline Repressor, domain 2"/>
    <property type="match status" value="1"/>
</dbReference>
<organism evidence="6 7">
    <name type="scientific">Saccharopolyspora taberi</name>
    <dbReference type="NCBI Taxonomy" id="60895"/>
    <lineage>
        <taxon>Bacteria</taxon>
        <taxon>Bacillati</taxon>
        <taxon>Actinomycetota</taxon>
        <taxon>Actinomycetes</taxon>
        <taxon>Pseudonocardiales</taxon>
        <taxon>Pseudonocardiaceae</taxon>
        <taxon>Saccharopolyspora</taxon>
    </lineage>
</organism>
<dbReference type="PROSITE" id="PS01081">
    <property type="entry name" value="HTH_TETR_1"/>
    <property type="match status" value="1"/>
</dbReference>
<evidence type="ECO:0000256" key="1">
    <source>
        <dbReference type="ARBA" id="ARBA00023015"/>
    </source>
</evidence>
<evidence type="ECO:0000259" key="5">
    <source>
        <dbReference type="PROSITE" id="PS50977"/>
    </source>
</evidence>
<dbReference type="PROSITE" id="PS50977">
    <property type="entry name" value="HTH_TETR_2"/>
    <property type="match status" value="1"/>
</dbReference>
<gene>
    <name evidence="6" type="ORF">GCM10010470_48910</name>
</gene>
<dbReference type="Pfam" id="PF17938">
    <property type="entry name" value="TetR_C_29"/>
    <property type="match status" value="1"/>
</dbReference>
<dbReference type="InterPro" id="IPR009057">
    <property type="entry name" value="Homeodomain-like_sf"/>
</dbReference>
<feature type="domain" description="HTH tetR-type" evidence="5">
    <location>
        <begin position="17"/>
        <end position="77"/>
    </location>
</feature>
<evidence type="ECO:0000256" key="4">
    <source>
        <dbReference type="PROSITE-ProRule" id="PRU00335"/>
    </source>
</evidence>
<reference evidence="6 7" key="1">
    <citation type="journal article" date="2019" name="Int. J. Syst. Evol. Microbiol.">
        <title>The Global Catalogue of Microorganisms (GCM) 10K type strain sequencing project: providing services to taxonomists for standard genome sequencing and annotation.</title>
        <authorList>
            <consortium name="The Broad Institute Genomics Platform"/>
            <consortium name="The Broad Institute Genome Sequencing Center for Infectious Disease"/>
            <person name="Wu L."/>
            <person name="Ma J."/>
        </authorList>
    </citation>
    <scope>NUCLEOTIDE SEQUENCE [LARGE SCALE GENOMIC DNA]</scope>
    <source>
        <strain evidence="6 7">JCM 9383</strain>
    </source>
</reference>
<dbReference type="RefSeq" id="WP_344683437.1">
    <property type="nucleotide sequence ID" value="NZ_BAAAUX010000019.1"/>
</dbReference>
<evidence type="ECO:0000313" key="7">
    <source>
        <dbReference type="Proteomes" id="UP001500979"/>
    </source>
</evidence>
<dbReference type="SUPFAM" id="SSF48498">
    <property type="entry name" value="Tetracyclin repressor-like, C-terminal domain"/>
    <property type="match status" value="1"/>
</dbReference>
<evidence type="ECO:0000313" key="6">
    <source>
        <dbReference type="EMBL" id="GAA2807822.1"/>
    </source>
</evidence>
<dbReference type="PANTHER" id="PTHR30055">
    <property type="entry name" value="HTH-TYPE TRANSCRIPTIONAL REGULATOR RUTR"/>
    <property type="match status" value="1"/>
</dbReference>
<feature type="DNA-binding region" description="H-T-H motif" evidence="4">
    <location>
        <begin position="40"/>
        <end position="59"/>
    </location>
</feature>
<protein>
    <recommendedName>
        <fullName evidence="5">HTH tetR-type domain-containing protein</fullName>
    </recommendedName>
</protein>
<dbReference type="EMBL" id="BAAAUX010000019">
    <property type="protein sequence ID" value="GAA2807822.1"/>
    <property type="molecule type" value="Genomic_DNA"/>
</dbReference>
<dbReference type="InterPro" id="IPR023772">
    <property type="entry name" value="DNA-bd_HTH_TetR-type_CS"/>
</dbReference>
<proteinExistence type="predicted"/>
<name>A0ABN3VIQ5_9PSEU</name>
<keyword evidence="3" id="KW-0804">Transcription</keyword>
<accession>A0ABN3VIQ5</accession>
<dbReference type="SUPFAM" id="SSF46689">
    <property type="entry name" value="Homeodomain-like"/>
    <property type="match status" value="1"/>
</dbReference>
<dbReference type="InterPro" id="IPR001647">
    <property type="entry name" value="HTH_TetR"/>
</dbReference>
<evidence type="ECO:0000256" key="3">
    <source>
        <dbReference type="ARBA" id="ARBA00023163"/>
    </source>
</evidence>
<dbReference type="PRINTS" id="PR00455">
    <property type="entry name" value="HTHTETR"/>
</dbReference>
<keyword evidence="2 4" id="KW-0238">DNA-binding</keyword>